<accession>A0A9P1MBR7</accession>
<sequence length="168" mass="18415">MSPPQWPTIIRQSGRVKVSTDGDGTLFELINADNGASANTPKAEVVLDYGQCEGGTPVFKINSASGAEPEILFRVVYSETYEGISKDTGDGPFFLFSSAMDSYRTVSHTVRPSPVLQEVKARFAQRSQRYQRITLETANASLAFSGIGFELARPRLPRKAPSRAPTRR</sequence>
<dbReference type="EMBL" id="CALLCH030000012">
    <property type="protein sequence ID" value="CAI4215622.1"/>
    <property type="molecule type" value="Genomic_DNA"/>
</dbReference>
<reference evidence="1" key="1">
    <citation type="submission" date="2022-11" db="EMBL/GenBank/DDBJ databases">
        <authorList>
            <person name="Scott C."/>
            <person name="Bruce N."/>
        </authorList>
    </citation>
    <scope>NUCLEOTIDE SEQUENCE</scope>
</reference>
<protein>
    <submittedName>
        <fullName evidence="1">Uncharacterized protein</fullName>
    </submittedName>
</protein>
<organism evidence="1 2">
    <name type="scientific">Parascedosporium putredinis</name>
    <dbReference type="NCBI Taxonomy" id="1442378"/>
    <lineage>
        <taxon>Eukaryota</taxon>
        <taxon>Fungi</taxon>
        <taxon>Dikarya</taxon>
        <taxon>Ascomycota</taxon>
        <taxon>Pezizomycotina</taxon>
        <taxon>Sordariomycetes</taxon>
        <taxon>Hypocreomycetidae</taxon>
        <taxon>Microascales</taxon>
        <taxon>Microascaceae</taxon>
        <taxon>Parascedosporium</taxon>
    </lineage>
</organism>
<evidence type="ECO:0000313" key="2">
    <source>
        <dbReference type="Proteomes" id="UP000838763"/>
    </source>
</evidence>
<evidence type="ECO:0000313" key="1">
    <source>
        <dbReference type="EMBL" id="CAI4215622.1"/>
    </source>
</evidence>
<dbReference type="OrthoDB" id="10036721at2759"/>
<keyword evidence="2" id="KW-1185">Reference proteome</keyword>
<dbReference type="AlphaFoldDB" id="A0A9P1MBR7"/>
<proteinExistence type="predicted"/>
<gene>
    <name evidence="1" type="ORF">PPNO1_LOCUS5330</name>
</gene>
<name>A0A9P1MBR7_9PEZI</name>
<comment type="caution">
    <text evidence="1">The sequence shown here is derived from an EMBL/GenBank/DDBJ whole genome shotgun (WGS) entry which is preliminary data.</text>
</comment>
<dbReference type="Proteomes" id="UP000838763">
    <property type="component" value="Unassembled WGS sequence"/>
</dbReference>